<accession>A0A2W7I4L5</accession>
<comment type="caution">
    <text evidence="1">The sequence shown here is derived from an EMBL/GenBank/DDBJ whole genome shotgun (WGS) entry which is preliminary data.</text>
</comment>
<dbReference type="EMBL" id="QKYV01000003">
    <property type="protein sequence ID" value="PZW41624.1"/>
    <property type="molecule type" value="Genomic_DNA"/>
</dbReference>
<name>A0A2W7I4L5_9FLAO</name>
<gene>
    <name evidence="1" type="ORF">LX95_01305</name>
</gene>
<protein>
    <submittedName>
        <fullName evidence="1">Uncharacterized protein</fullName>
    </submittedName>
</protein>
<keyword evidence="2" id="KW-1185">Reference proteome</keyword>
<evidence type="ECO:0000313" key="2">
    <source>
        <dbReference type="Proteomes" id="UP000249542"/>
    </source>
</evidence>
<proteinExistence type="predicted"/>
<dbReference type="AlphaFoldDB" id="A0A2W7I4L5"/>
<dbReference type="RefSeq" id="WP_111540629.1">
    <property type="nucleotide sequence ID" value="NZ_QKYV01000003.1"/>
</dbReference>
<sequence>MAGPVRNNGSNIQVDSSLSLTSINPVQNKVIAALHLEPAEYEAPTASITNVSQDVENGTTIEEINLQVNFNQNDAGAATGYEIIQDENVIANAAGFTVDSLVVPLGNVEFKALVNYAQGPVKQNNLGEDDPTGQIQAGSIFSQTRIITGTQRSFFGSVASTPTNSAQARALTKIKSSVNSFSFLASEVNNSIIVPQGTTLASVVSSNNETLTGQFTSQAITVNDAAGNPQNYTVFNLQTAQPLAATLNVTLSN</sequence>
<reference evidence="1 2" key="1">
    <citation type="submission" date="2018-06" db="EMBL/GenBank/DDBJ databases">
        <title>Genomic Encyclopedia of Archaeal and Bacterial Type Strains, Phase II (KMG-II): from individual species to whole genera.</title>
        <authorList>
            <person name="Goeker M."/>
        </authorList>
    </citation>
    <scope>NUCLEOTIDE SEQUENCE [LARGE SCALE GENOMIC DNA]</scope>
    <source>
        <strain evidence="1 2">DSM 15361</strain>
    </source>
</reference>
<organism evidence="1 2">
    <name type="scientific">Mesonia algae</name>
    <dbReference type="NCBI Taxonomy" id="213248"/>
    <lineage>
        <taxon>Bacteria</taxon>
        <taxon>Pseudomonadati</taxon>
        <taxon>Bacteroidota</taxon>
        <taxon>Flavobacteriia</taxon>
        <taxon>Flavobacteriales</taxon>
        <taxon>Flavobacteriaceae</taxon>
        <taxon>Mesonia</taxon>
    </lineage>
</organism>
<evidence type="ECO:0000313" key="1">
    <source>
        <dbReference type="EMBL" id="PZW41624.1"/>
    </source>
</evidence>
<dbReference type="Proteomes" id="UP000249542">
    <property type="component" value="Unassembled WGS sequence"/>
</dbReference>